<accession>A0A7S3B005</accession>
<feature type="region of interest" description="Disordered" evidence="1">
    <location>
        <begin position="1"/>
        <end position="50"/>
    </location>
</feature>
<proteinExistence type="predicted"/>
<protein>
    <submittedName>
        <fullName evidence="2">Uncharacterized protein</fullName>
    </submittedName>
</protein>
<dbReference type="AlphaFoldDB" id="A0A7S3B005"/>
<dbReference type="EMBL" id="HBHX01034381">
    <property type="protein sequence ID" value="CAE0118393.1"/>
    <property type="molecule type" value="Transcribed_RNA"/>
</dbReference>
<evidence type="ECO:0000256" key="1">
    <source>
        <dbReference type="SAM" id="MobiDB-lite"/>
    </source>
</evidence>
<sequence length="186" mass="20214">MRSVHTQVSRRPHTPPPPSPRRLGGELAYQHSPGRSRPRPAHHAGASPRGFVFSAGSPRCAVLSPCASSAGWGAPSPGFSRASRDLLLEIDDEIAAHPTSDRAPIVDSAALDRLEKMMWDDDEPGDRWPGVGSIPSQTSPTGTGVFSFSIEEADMQEDTMRIHDLREQALALQRRLGIEEGDDSFR</sequence>
<reference evidence="2" key="1">
    <citation type="submission" date="2021-01" db="EMBL/GenBank/DDBJ databases">
        <authorList>
            <person name="Corre E."/>
            <person name="Pelletier E."/>
            <person name="Niang G."/>
            <person name="Scheremetjew M."/>
            <person name="Finn R."/>
            <person name="Kale V."/>
            <person name="Holt S."/>
            <person name="Cochrane G."/>
            <person name="Meng A."/>
            <person name="Brown T."/>
            <person name="Cohen L."/>
        </authorList>
    </citation>
    <scope>NUCLEOTIDE SEQUENCE</scope>
    <source>
        <strain evidence="2">CCMP281</strain>
    </source>
</reference>
<gene>
    <name evidence="2" type="ORF">HERI1096_LOCUS19092</name>
</gene>
<name>A0A7S3B005_9EUKA</name>
<organism evidence="2">
    <name type="scientific">Haptolina ericina</name>
    <dbReference type="NCBI Taxonomy" id="156174"/>
    <lineage>
        <taxon>Eukaryota</taxon>
        <taxon>Haptista</taxon>
        <taxon>Haptophyta</taxon>
        <taxon>Prymnesiophyceae</taxon>
        <taxon>Prymnesiales</taxon>
        <taxon>Prymnesiaceae</taxon>
        <taxon>Haptolina</taxon>
    </lineage>
</organism>
<evidence type="ECO:0000313" key="2">
    <source>
        <dbReference type="EMBL" id="CAE0118393.1"/>
    </source>
</evidence>